<evidence type="ECO:0000256" key="5">
    <source>
        <dbReference type="ARBA" id="ARBA00022927"/>
    </source>
</evidence>
<keyword evidence="4 9" id="KW-0812">Transmembrane</keyword>
<dbReference type="GO" id="GO:0015031">
    <property type="term" value="P:protein transport"/>
    <property type="evidence" value="ECO:0007669"/>
    <property type="project" value="UniProtKB-KW"/>
</dbReference>
<feature type="transmembrane region" description="Helical" evidence="9">
    <location>
        <begin position="130"/>
        <end position="147"/>
    </location>
</feature>
<evidence type="ECO:0000313" key="11">
    <source>
        <dbReference type="Proteomes" id="UP001055439"/>
    </source>
</evidence>
<dbReference type="PANTHER" id="PTHR21094:SF2">
    <property type="entry name" value="GOLGI SNAP RECEPTOR COMPLEX MEMBER 1"/>
    <property type="match status" value="1"/>
</dbReference>
<dbReference type="Proteomes" id="UP001055439">
    <property type="component" value="Chromosome 1"/>
</dbReference>
<organism evidence="10 11">
    <name type="scientific">Musa troglodytarum</name>
    <name type="common">fe'i banana</name>
    <dbReference type="NCBI Taxonomy" id="320322"/>
    <lineage>
        <taxon>Eukaryota</taxon>
        <taxon>Viridiplantae</taxon>
        <taxon>Streptophyta</taxon>
        <taxon>Embryophyta</taxon>
        <taxon>Tracheophyta</taxon>
        <taxon>Spermatophyta</taxon>
        <taxon>Magnoliopsida</taxon>
        <taxon>Liliopsida</taxon>
        <taxon>Zingiberales</taxon>
        <taxon>Musaceae</taxon>
        <taxon>Musa</taxon>
    </lineage>
</organism>
<evidence type="ECO:0000256" key="3">
    <source>
        <dbReference type="ARBA" id="ARBA00022448"/>
    </source>
</evidence>
<dbReference type="Pfam" id="PF12352">
    <property type="entry name" value="V-SNARE_C"/>
    <property type="match status" value="1"/>
</dbReference>
<dbReference type="PANTHER" id="PTHR21094">
    <property type="entry name" value="GOS-28 SNARE- RELATED"/>
    <property type="match status" value="1"/>
</dbReference>
<dbReference type="GO" id="GO:0006888">
    <property type="term" value="P:endoplasmic reticulum to Golgi vesicle-mediated transport"/>
    <property type="evidence" value="ECO:0007669"/>
    <property type="project" value="InterPro"/>
</dbReference>
<dbReference type="GO" id="GO:0005801">
    <property type="term" value="C:cis-Golgi network"/>
    <property type="evidence" value="ECO:0007669"/>
    <property type="project" value="InterPro"/>
</dbReference>
<dbReference type="GO" id="GO:0031201">
    <property type="term" value="C:SNARE complex"/>
    <property type="evidence" value="ECO:0007669"/>
    <property type="project" value="TreeGrafter"/>
</dbReference>
<evidence type="ECO:0000256" key="6">
    <source>
        <dbReference type="ARBA" id="ARBA00022989"/>
    </source>
</evidence>
<keyword evidence="8 9" id="KW-0472">Membrane</keyword>
<evidence type="ECO:0000313" key="10">
    <source>
        <dbReference type="EMBL" id="URD73205.1"/>
    </source>
</evidence>
<dbReference type="GO" id="GO:0048219">
    <property type="term" value="P:inter-Golgi cisterna vesicle-mediated transport"/>
    <property type="evidence" value="ECO:0007669"/>
    <property type="project" value="TreeGrafter"/>
</dbReference>
<keyword evidence="5" id="KW-0653">Protein transport</keyword>
<keyword evidence="11" id="KW-1185">Reference proteome</keyword>
<protein>
    <submittedName>
        <fullName evidence="10">Uncharacterized protein</fullName>
    </submittedName>
</protein>
<dbReference type="OrthoDB" id="422156at2759"/>
<evidence type="ECO:0000256" key="1">
    <source>
        <dbReference type="ARBA" id="ARBA00004409"/>
    </source>
</evidence>
<keyword evidence="6 9" id="KW-1133">Transmembrane helix</keyword>
<comment type="subcellular location">
    <subcellularLocation>
        <location evidence="1">Golgi apparatus membrane</location>
        <topology evidence="1">Single-pass type IV membrane protein</topology>
    </subcellularLocation>
</comment>
<accession>A0A9E7EA61</accession>
<evidence type="ECO:0000256" key="9">
    <source>
        <dbReference type="SAM" id="Phobius"/>
    </source>
</evidence>
<feature type="transmembrane region" description="Helical" evidence="9">
    <location>
        <begin position="101"/>
        <end position="118"/>
    </location>
</feature>
<dbReference type="AlphaFoldDB" id="A0A9E7EA61"/>
<sequence length="160" mass="17551">MSHCAASAAPTTSINQKLGSTETYFTNSHRTKGNLDFIREHDELLDSEIDGVIGQAQLTRSVLGSQGILLGDAHGKVKQLGDKFPVIRGLICVQASSCLEILAVIFMYVCYTGCLILWCLQVPWKRSRDTFILCAVIAGCTLFLIFLQQRSLAFLPNGIN</sequence>
<dbReference type="GO" id="GO:0005484">
    <property type="term" value="F:SNAP receptor activity"/>
    <property type="evidence" value="ECO:0007669"/>
    <property type="project" value="TreeGrafter"/>
</dbReference>
<dbReference type="GO" id="GO:0000139">
    <property type="term" value="C:Golgi membrane"/>
    <property type="evidence" value="ECO:0007669"/>
    <property type="project" value="UniProtKB-SubCell"/>
</dbReference>
<evidence type="ECO:0000256" key="2">
    <source>
        <dbReference type="ARBA" id="ARBA00008473"/>
    </source>
</evidence>
<dbReference type="EMBL" id="CP097502">
    <property type="protein sequence ID" value="URD73205.1"/>
    <property type="molecule type" value="Genomic_DNA"/>
</dbReference>
<comment type="similarity">
    <text evidence="2">Belongs to the GOSR1 family.</text>
</comment>
<dbReference type="GO" id="GO:0006906">
    <property type="term" value="P:vesicle fusion"/>
    <property type="evidence" value="ECO:0007669"/>
    <property type="project" value="TreeGrafter"/>
</dbReference>
<evidence type="ECO:0000256" key="4">
    <source>
        <dbReference type="ARBA" id="ARBA00022692"/>
    </source>
</evidence>
<proteinExistence type="inferred from homology"/>
<keyword evidence="3" id="KW-0813">Transport</keyword>
<gene>
    <name evidence="10" type="ORF">MUK42_37334</name>
</gene>
<name>A0A9E7EA61_9LILI</name>
<evidence type="ECO:0000256" key="8">
    <source>
        <dbReference type="ARBA" id="ARBA00023136"/>
    </source>
</evidence>
<reference evidence="10" key="1">
    <citation type="submission" date="2022-05" db="EMBL/GenBank/DDBJ databases">
        <title>The Musa troglodytarum L. genome provides insights into the mechanism of non-climacteric behaviour and enrichment of carotenoids.</title>
        <authorList>
            <person name="Wang J."/>
        </authorList>
    </citation>
    <scope>NUCLEOTIDE SEQUENCE</scope>
    <source>
        <tissue evidence="10">Leaf</tissue>
    </source>
</reference>
<keyword evidence="7" id="KW-0333">Golgi apparatus</keyword>
<dbReference type="InterPro" id="IPR023601">
    <property type="entry name" value="Golgi_SNAP_su1"/>
</dbReference>
<dbReference type="GO" id="GO:0005797">
    <property type="term" value="C:Golgi medial cisterna"/>
    <property type="evidence" value="ECO:0007669"/>
    <property type="project" value="TreeGrafter"/>
</dbReference>
<evidence type="ECO:0000256" key="7">
    <source>
        <dbReference type="ARBA" id="ARBA00023034"/>
    </source>
</evidence>